<reference evidence="1 2" key="1">
    <citation type="submission" date="2017-09" db="EMBL/GenBank/DDBJ databases">
        <title>Large-scale bioinformatics analysis of Bacillus genomes uncovers conserved roles of natural products in bacterial physiology.</title>
        <authorList>
            <consortium name="Agbiome Team Llc"/>
            <person name="Bleich R.M."/>
            <person name="Grubbs K.J."/>
            <person name="Santa Maria K.C."/>
            <person name="Allen S.E."/>
            <person name="Farag S."/>
            <person name="Shank E.A."/>
            <person name="Bowers A."/>
        </authorList>
    </citation>
    <scope>NUCLEOTIDE SEQUENCE [LARGE SCALE GENOMIC DNA]</scope>
    <source>
        <strain evidence="1 2">AFS010764</strain>
    </source>
</reference>
<dbReference type="Proteomes" id="UP000220621">
    <property type="component" value="Unassembled WGS sequence"/>
</dbReference>
<dbReference type="EMBL" id="NUDL01000068">
    <property type="protein sequence ID" value="PEM52278.1"/>
    <property type="molecule type" value="Genomic_DNA"/>
</dbReference>
<name>A0A2A8BKM5_9BACI</name>
<dbReference type="AlphaFoldDB" id="A0A2A8BKM5"/>
<proteinExistence type="predicted"/>
<protein>
    <submittedName>
        <fullName evidence="1">Uncharacterized protein</fullName>
    </submittedName>
</protein>
<sequence length="82" mass="9625">MSLFFEKLKEFIHETVINLVGINIKAKKLHGIEKIIFLYKSIVDGDMINSIQELNRGKSYVSVSDMKKKIICIKRKSYQKKY</sequence>
<evidence type="ECO:0000313" key="1">
    <source>
        <dbReference type="EMBL" id="PEM52278.1"/>
    </source>
</evidence>
<comment type="caution">
    <text evidence="1">The sequence shown here is derived from an EMBL/GenBank/DDBJ whole genome shotgun (WGS) entry which is preliminary data.</text>
</comment>
<gene>
    <name evidence="1" type="ORF">CN611_19425</name>
</gene>
<organism evidence="1 2">
    <name type="scientific">Bacillus wiedmannii</name>
    <dbReference type="NCBI Taxonomy" id="1890302"/>
    <lineage>
        <taxon>Bacteria</taxon>
        <taxon>Bacillati</taxon>
        <taxon>Bacillota</taxon>
        <taxon>Bacilli</taxon>
        <taxon>Bacillales</taxon>
        <taxon>Bacillaceae</taxon>
        <taxon>Bacillus</taxon>
        <taxon>Bacillus cereus group</taxon>
    </lineage>
</organism>
<evidence type="ECO:0000313" key="2">
    <source>
        <dbReference type="Proteomes" id="UP000220621"/>
    </source>
</evidence>
<accession>A0A2A8BKM5</accession>